<dbReference type="Pfam" id="PF07715">
    <property type="entry name" value="Plug"/>
    <property type="match status" value="1"/>
</dbReference>
<feature type="signal peptide" evidence="13">
    <location>
        <begin position="1"/>
        <end position="18"/>
    </location>
</feature>
<dbReference type="SUPFAM" id="SSF56935">
    <property type="entry name" value="Porins"/>
    <property type="match status" value="1"/>
</dbReference>
<evidence type="ECO:0000256" key="6">
    <source>
        <dbReference type="ARBA" id="ARBA00023004"/>
    </source>
</evidence>
<dbReference type="PROSITE" id="PS52016">
    <property type="entry name" value="TONB_DEPENDENT_REC_3"/>
    <property type="match status" value="1"/>
</dbReference>
<dbReference type="InterPro" id="IPR039426">
    <property type="entry name" value="TonB-dep_rcpt-like"/>
</dbReference>
<comment type="similarity">
    <text evidence="11 12">Belongs to the TonB-dependent receptor family.</text>
</comment>
<keyword evidence="3 11" id="KW-1134">Transmembrane beta strand</keyword>
<dbReference type="InterPro" id="IPR036942">
    <property type="entry name" value="Beta-barrel_TonB_sf"/>
</dbReference>
<accession>A0A1M5RA02</accession>
<dbReference type="PANTHER" id="PTHR32552:SF81">
    <property type="entry name" value="TONB-DEPENDENT OUTER MEMBRANE RECEPTOR"/>
    <property type="match status" value="1"/>
</dbReference>
<evidence type="ECO:0000256" key="1">
    <source>
        <dbReference type="ARBA" id="ARBA00004571"/>
    </source>
</evidence>
<dbReference type="InterPro" id="IPR000531">
    <property type="entry name" value="Beta-barrel_TonB"/>
</dbReference>
<keyword evidence="13" id="KW-0732">Signal</keyword>
<feature type="domain" description="TonB-dependent receptor-like beta-barrel" evidence="14">
    <location>
        <begin position="305"/>
        <end position="779"/>
    </location>
</feature>
<dbReference type="GO" id="GO:0009279">
    <property type="term" value="C:cell outer membrane"/>
    <property type="evidence" value="ECO:0007669"/>
    <property type="project" value="UniProtKB-SubCell"/>
</dbReference>
<evidence type="ECO:0000256" key="4">
    <source>
        <dbReference type="ARBA" id="ARBA00022496"/>
    </source>
</evidence>
<dbReference type="RefSeq" id="WP_072898673.1">
    <property type="nucleotide sequence ID" value="NZ_FQWZ01000007.1"/>
</dbReference>
<dbReference type="Proteomes" id="UP000199758">
    <property type="component" value="Unassembled WGS sequence"/>
</dbReference>
<proteinExistence type="inferred from homology"/>
<organism evidence="16 17">
    <name type="scientific">Hydrocarboniphaga daqingensis</name>
    <dbReference type="NCBI Taxonomy" id="490188"/>
    <lineage>
        <taxon>Bacteria</taxon>
        <taxon>Pseudomonadati</taxon>
        <taxon>Pseudomonadota</taxon>
        <taxon>Gammaproteobacteria</taxon>
        <taxon>Nevskiales</taxon>
        <taxon>Nevskiaceae</taxon>
        <taxon>Hydrocarboniphaga</taxon>
    </lineage>
</organism>
<evidence type="ECO:0000256" key="10">
    <source>
        <dbReference type="ARBA" id="ARBA00023237"/>
    </source>
</evidence>
<keyword evidence="4" id="KW-0410">Iron transport</keyword>
<dbReference type="PANTHER" id="PTHR32552">
    <property type="entry name" value="FERRICHROME IRON RECEPTOR-RELATED"/>
    <property type="match status" value="1"/>
</dbReference>
<evidence type="ECO:0000259" key="14">
    <source>
        <dbReference type="Pfam" id="PF00593"/>
    </source>
</evidence>
<keyword evidence="2 11" id="KW-0813">Transport</keyword>
<evidence type="ECO:0000259" key="15">
    <source>
        <dbReference type="Pfam" id="PF07715"/>
    </source>
</evidence>
<feature type="domain" description="TonB-dependent receptor plug" evidence="15">
    <location>
        <begin position="67"/>
        <end position="174"/>
    </location>
</feature>
<keyword evidence="17" id="KW-1185">Reference proteome</keyword>
<dbReference type="GO" id="GO:0006826">
    <property type="term" value="P:iron ion transport"/>
    <property type="evidence" value="ECO:0007669"/>
    <property type="project" value="UniProtKB-KW"/>
</dbReference>
<evidence type="ECO:0000256" key="12">
    <source>
        <dbReference type="RuleBase" id="RU003357"/>
    </source>
</evidence>
<evidence type="ECO:0000256" key="7">
    <source>
        <dbReference type="ARBA" id="ARBA00023065"/>
    </source>
</evidence>
<evidence type="ECO:0000256" key="5">
    <source>
        <dbReference type="ARBA" id="ARBA00022692"/>
    </source>
</evidence>
<dbReference type="Gene3D" id="2.40.170.20">
    <property type="entry name" value="TonB-dependent receptor, beta-barrel domain"/>
    <property type="match status" value="2"/>
</dbReference>
<keyword evidence="8 12" id="KW-0798">TonB box</keyword>
<evidence type="ECO:0000256" key="8">
    <source>
        <dbReference type="ARBA" id="ARBA00023077"/>
    </source>
</evidence>
<dbReference type="InterPro" id="IPR012910">
    <property type="entry name" value="Plug_dom"/>
</dbReference>
<keyword evidence="9 11" id="KW-0472">Membrane</keyword>
<feature type="chain" id="PRO_5012319148" evidence="13">
    <location>
        <begin position="19"/>
        <end position="816"/>
    </location>
</feature>
<reference evidence="16 17" key="1">
    <citation type="submission" date="2016-11" db="EMBL/GenBank/DDBJ databases">
        <authorList>
            <person name="Jaros S."/>
            <person name="Januszkiewicz K."/>
            <person name="Wedrychowicz H."/>
        </authorList>
    </citation>
    <scope>NUCLEOTIDE SEQUENCE [LARGE SCALE GENOMIC DNA]</scope>
    <source>
        <strain evidence="16 17">CGMCC 1.7049</strain>
    </source>
</reference>
<keyword evidence="10 11" id="KW-0998">Cell outer membrane</keyword>
<dbReference type="STRING" id="490188.SAMN04488068_2976"/>
<protein>
    <submittedName>
        <fullName evidence="16">Iron complex outermembrane recepter protein</fullName>
    </submittedName>
</protein>
<evidence type="ECO:0000313" key="16">
    <source>
        <dbReference type="EMBL" id="SHH22930.1"/>
    </source>
</evidence>
<evidence type="ECO:0000313" key="17">
    <source>
        <dbReference type="Proteomes" id="UP000199758"/>
    </source>
</evidence>
<evidence type="ECO:0000256" key="11">
    <source>
        <dbReference type="PROSITE-ProRule" id="PRU01360"/>
    </source>
</evidence>
<dbReference type="Pfam" id="PF00593">
    <property type="entry name" value="TonB_dep_Rec_b-barrel"/>
    <property type="match status" value="1"/>
</dbReference>
<keyword evidence="5 11" id="KW-0812">Transmembrane</keyword>
<name>A0A1M5RA02_9GAMM</name>
<evidence type="ECO:0000256" key="9">
    <source>
        <dbReference type="ARBA" id="ARBA00023136"/>
    </source>
</evidence>
<keyword evidence="6" id="KW-0408">Iron</keyword>
<evidence type="ECO:0000256" key="2">
    <source>
        <dbReference type="ARBA" id="ARBA00022448"/>
    </source>
</evidence>
<gene>
    <name evidence="16" type="ORF">SAMN04488068_2976</name>
</gene>
<keyword evidence="7" id="KW-0406">Ion transport</keyword>
<evidence type="ECO:0000256" key="3">
    <source>
        <dbReference type="ARBA" id="ARBA00022452"/>
    </source>
</evidence>
<sequence>MKSLNLTALLLAAATATAAAQQADIEVDSLETIAVAPPAEPAEALSSSEPAQLEEIVVTAQKRSQSLQEVPISVTALDGGFIRETGAADLADVALYVPNVRVDADDLGSPQLFIRGFGTNAFNPSFESSVGFVQDDIFYGRPGYFTESMYDVDRVEVLRGPQGTLFGKNTIAGVFNVTTKNPTDTFSSDGRVTYGSFNTQRIDAGAGGMFADWGGARVAGLYRKEDGQLRNTFLNRDEEALEQKAARLKFRLFPFDSVTSDLMFQASDTSAPFWPYQLFKLDDDTRGYLEAFDAGVEDNPTNFRTQSDTAGFINKGSQTLGLRTQWAIGDIGSVHNSNAVLVLAGSRFHINQLNELDVSPADIARLDSHEHHEQLSAELRFAGETDTLFGLGDKVEFVAGGFVYDSRYQLRASINAGADIGSYLLTRDFCQLAGLPPGICGDGSNVSLPGLPIFGDITAPLIGPDNYAFDYLQDTLSIAGFGQATWHITERWAVTPGVRINREQKDVDSRGTPNCRLAVGDNPPCVISTLLMANAYDQRGLQRNEFDVSPKLVLQYFADTGVNLYGSYARGYKSGGFNSLSYTGEDLEFRPETADTFELGAKSEFFDRTLRFNATLYRTKFTDLQVLAFNGVFFDVSNAASATSQGLEGDFLWLTPWQPLQISGSFGLLDATYDDYRDAPAPVRDANGNLQIGALQDLSGKRIAFAPRQTASLTPQLSFPLPLGLGGRLAGDVIYQGDQFTDADLDPNTFVPAYTIYNARLTIANDDESLSLTIGGTNLGDKRVLNQVIDATFFPGTYFAQQANGRQLFVAIAAQF</sequence>
<dbReference type="EMBL" id="FQWZ01000007">
    <property type="protein sequence ID" value="SHH22930.1"/>
    <property type="molecule type" value="Genomic_DNA"/>
</dbReference>
<evidence type="ECO:0000256" key="13">
    <source>
        <dbReference type="SAM" id="SignalP"/>
    </source>
</evidence>
<dbReference type="AlphaFoldDB" id="A0A1M5RA02"/>
<comment type="subcellular location">
    <subcellularLocation>
        <location evidence="1 11">Cell outer membrane</location>
        <topology evidence="1 11">Multi-pass membrane protein</topology>
    </subcellularLocation>
</comment>